<accession>A0A2C9CLD1</accession>
<sequence>MMREDWDLLRTFFPNDWKSLAVDTNALKGLRKDKSEEKLLRTLLIHLGCGYSLRETVVRAKRANLADLSDVALLKRLKKSKEWLYKLCLSLFRERGLQINKRNNFHLRLFDATTVKEPGKTGSLWRIHYSIEVPSLSCDFFKLTGTEGEGTGESFRQFPMKKDDYIVKQIRFSKNLHTPGPSF</sequence>
<evidence type="ECO:0000313" key="2">
    <source>
        <dbReference type="Proteomes" id="UP000221734"/>
    </source>
</evidence>
<name>A0A2C9CLD1_KUEST</name>
<gene>
    <name evidence="1" type="ORF">KSMBR1_3921</name>
</gene>
<organism evidence="1 2">
    <name type="scientific">Kuenenia stuttgartiensis</name>
    <dbReference type="NCBI Taxonomy" id="174633"/>
    <lineage>
        <taxon>Bacteria</taxon>
        <taxon>Pseudomonadati</taxon>
        <taxon>Planctomycetota</taxon>
        <taxon>Candidatus Brocadiia</taxon>
        <taxon>Candidatus Brocadiales</taxon>
        <taxon>Candidatus Brocadiaceae</taxon>
        <taxon>Candidatus Kuenenia</taxon>
    </lineage>
</organism>
<evidence type="ECO:0000313" key="1">
    <source>
        <dbReference type="EMBL" id="SOH06393.1"/>
    </source>
</evidence>
<dbReference type="Proteomes" id="UP000221734">
    <property type="component" value="Chromosome Kuenenia_stuttgartiensis_MBR1"/>
</dbReference>
<evidence type="ECO:0008006" key="3">
    <source>
        <dbReference type="Google" id="ProtNLM"/>
    </source>
</evidence>
<proteinExistence type="predicted"/>
<reference evidence="2" key="1">
    <citation type="submission" date="2017-10" db="EMBL/GenBank/DDBJ databases">
        <authorList>
            <person name="Frank J."/>
        </authorList>
    </citation>
    <scope>NUCLEOTIDE SEQUENCE [LARGE SCALE GENOMIC DNA]</scope>
</reference>
<dbReference type="EMBL" id="LT934425">
    <property type="protein sequence ID" value="SOH06393.1"/>
    <property type="molecule type" value="Genomic_DNA"/>
</dbReference>
<dbReference type="KEGG" id="kst:KSMBR1_3921"/>
<protein>
    <recommendedName>
        <fullName evidence="3">Transposase</fullName>
    </recommendedName>
</protein>
<keyword evidence="2" id="KW-1185">Reference proteome</keyword>
<dbReference type="AlphaFoldDB" id="A0A2C9CLD1"/>